<feature type="compositionally biased region" description="Polar residues" evidence="1">
    <location>
        <begin position="74"/>
        <end position="89"/>
    </location>
</feature>
<dbReference type="Proteomes" id="UP000219338">
    <property type="component" value="Unassembled WGS sequence"/>
</dbReference>
<sequence length="119" mass="13126">MLLSSPMDPSSPCPRPVLETPTESSENPALNQKYHELDIRDDRPRILLEASRHSGVPQDCASTPETPLGLTRYHSPNQSTSPSLKSSLTVRMMNPTDPIPPPRRSMHDSSLTLNPVQTS</sequence>
<organism evidence="2 3">
    <name type="scientific">Armillaria ostoyae</name>
    <name type="common">Armillaria root rot fungus</name>
    <dbReference type="NCBI Taxonomy" id="47428"/>
    <lineage>
        <taxon>Eukaryota</taxon>
        <taxon>Fungi</taxon>
        <taxon>Dikarya</taxon>
        <taxon>Basidiomycota</taxon>
        <taxon>Agaricomycotina</taxon>
        <taxon>Agaricomycetes</taxon>
        <taxon>Agaricomycetidae</taxon>
        <taxon>Agaricales</taxon>
        <taxon>Marasmiineae</taxon>
        <taxon>Physalacriaceae</taxon>
        <taxon>Armillaria</taxon>
    </lineage>
</organism>
<dbReference type="AlphaFoldDB" id="A0A284RHU4"/>
<evidence type="ECO:0000313" key="2">
    <source>
        <dbReference type="EMBL" id="SJL08325.1"/>
    </source>
</evidence>
<feature type="compositionally biased region" description="Polar residues" evidence="1">
    <location>
        <begin position="108"/>
        <end position="119"/>
    </location>
</feature>
<name>A0A284RHU4_ARMOS</name>
<evidence type="ECO:0000256" key="1">
    <source>
        <dbReference type="SAM" id="MobiDB-lite"/>
    </source>
</evidence>
<reference evidence="3" key="1">
    <citation type="journal article" date="2017" name="Nat. Ecol. Evol.">
        <title>Genome expansion and lineage-specific genetic innovations in the forest pathogenic fungi Armillaria.</title>
        <authorList>
            <person name="Sipos G."/>
            <person name="Prasanna A.N."/>
            <person name="Walter M.C."/>
            <person name="O'Connor E."/>
            <person name="Balint B."/>
            <person name="Krizsan K."/>
            <person name="Kiss B."/>
            <person name="Hess J."/>
            <person name="Varga T."/>
            <person name="Slot J."/>
            <person name="Riley R."/>
            <person name="Boka B."/>
            <person name="Rigling D."/>
            <person name="Barry K."/>
            <person name="Lee J."/>
            <person name="Mihaltcheva S."/>
            <person name="LaButti K."/>
            <person name="Lipzen A."/>
            <person name="Waldron R."/>
            <person name="Moloney N.M."/>
            <person name="Sperisen C."/>
            <person name="Kredics L."/>
            <person name="Vagvoelgyi C."/>
            <person name="Patrignani A."/>
            <person name="Fitzpatrick D."/>
            <person name="Nagy I."/>
            <person name="Doyle S."/>
            <person name="Anderson J.B."/>
            <person name="Grigoriev I.V."/>
            <person name="Gueldener U."/>
            <person name="Muensterkoetter M."/>
            <person name="Nagy L.G."/>
        </authorList>
    </citation>
    <scope>NUCLEOTIDE SEQUENCE [LARGE SCALE GENOMIC DNA]</scope>
    <source>
        <strain evidence="3">C18/9</strain>
    </source>
</reference>
<feature type="region of interest" description="Disordered" evidence="1">
    <location>
        <begin position="1"/>
        <end position="119"/>
    </location>
</feature>
<feature type="compositionally biased region" description="Polar residues" evidence="1">
    <location>
        <begin position="21"/>
        <end position="30"/>
    </location>
</feature>
<proteinExistence type="predicted"/>
<accession>A0A284RHU4</accession>
<keyword evidence="3" id="KW-1185">Reference proteome</keyword>
<dbReference type="EMBL" id="FUEG01000009">
    <property type="protein sequence ID" value="SJL08325.1"/>
    <property type="molecule type" value="Genomic_DNA"/>
</dbReference>
<evidence type="ECO:0000313" key="3">
    <source>
        <dbReference type="Proteomes" id="UP000219338"/>
    </source>
</evidence>
<protein>
    <submittedName>
        <fullName evidence="2">Uncharacterized protein</fullName>
    </submittedName>
</protein>
<feature type="compositionally biased region" description="Basic and acidic residues" evidence="1">
    <location>
        <begin position="33"/>
        <end position="52"/>
    </location>
</feature>
<gene>
    <name evidence="2" type="ORF">ARMOST_11688</name>
</gene>